<keyword evidence="1" id="KW-1133">Transmembrane helix</keyword>
<evidence type="ECO:0000313" key="2">
    <source>
        <dbReference type="EMBL" id="EFO89420.1"/>
    </source>
</evidence>
<organism evidence="3">
    <name type="scientific">Caenorhabditis remanei</name>
    <name type="common">Caenorhabditis vulgaris</name>
    <dbReference type="NCBI Taxonomy" id="31234"/>
    <lineage>
        <taxon>Eukaryota</taxon>
        <taxon>Metazoa</taxon>
        <taxon>Ecdysozoa</taxon>
        <taxon>Nematoda</taxon>
        <taxon>Chromadorea</taxon>
        <taxon>Rhabditida</taxon>
        <taxon>Rhabditina</taxon>
        <taxon>Rhabditomorpha</taxon>
        <taxon>Rhabditoidea</taxon>
        <taxon>Rhabditidae</taxon>
        <taxon>Peloderinae</taxon>
        <taxon>Caenorhabditis</taxon>
    </lineage>
</organism>
<dbReference type="InParanoid" id="E3N8E0"/>
<feature type="transmembrane region" description="Helical" evidence="1">
    <location>
        <begin position="201"/>
        <end position="218"/>
    </location>
</feature>
<dbReference type="HOGENOM" id="CLU_068967_1_0_1"/>
<keyword evidence="3" id="KW-1185">Reference proteome</keyword>
<feature type="transmembrane region" description="Helical" evidence="1">
    <location>
        <begin position="103"/>
        <end position="125"/>
    </location>
</feature>
<accession>E3N8E0</accession>
<dbReference type="Proteomes" id="UP000008281">
    <property type="component" value="Unassembled WGS sequence"/>
</dbReference>
<gene>
    <name evidence="2" type="ORF">CRE_19938</name>
</gene>
<sequence length="316" mass="35993">MPLLLLLNENELVPLNNPSLSCHTNVLDVSSSNPTSRNFFDPYNINCIEGNLTIQNNDLNLFCMIHYVLKIVGMMIIVVYLLSHYSTPSAHRIKSYFYDISCCNCLVSLLKTAFSTTAVLVFYAIEPEIRINASPIIRDKLISEESKLKEYVTQICMYFDWFGDCFSMMMIFSMALQRCLQFVSFKWNIKLFGKNGTKHSIGLCAILSFVLLVLFVAPSNMKRYYVQNIGFIDTGKPGYQLIMCILFEIINTQNWSGAIIAKMDLVILLNSANYFPEISLPLLLLISNRKIKTRISSLLQTRSPQIPRSNISVLPL</sequence>
<keyword evidence="1" id="KW-0812">Transmembrane</keyword>
<dbReference type="AlphaFoldDB" id="E3N8E0"/>
<name>E3N8E0_CAERE</name>
<keyword evidence="1" id="KW-0472">Membrane</keyword>
<dbReference type="OMA" id="NINCIEG"/>
<feature type="transmembrane region" description="Helical" evidence="1">
    <location>
        <begin position="161"/>
        <end position="180"/>
    </location>
</feature>
<feature type="transmembrane region" description="Helical" evidence="1">
    <location>
        <begin position="265"/>
        <end position="286"/>
    </location>
</feature>
<reference evidence="2" key="1">
    <citation type="submission" date="2007-07" db="EMBL/GenBank/DDBJ databases">
        <title>PCAP assembly of the Caenorhabditis remanei genome.</title>
        <authorList>
            <consortium name="The Caenorhabditis remanei Sequencing Consortium"/>
            <person name="Wilson R.K."/>
        </authorList>
    </citation>
    <scope>NUCLEOTIDE SEQUENCE [LARGE SCALE GENOMIC DNA]</scope>
    <source>
        <strain evidence="2">PB4641</strain>
    </source>
</reference>
<proteinExistence type="predicted"/>
<protein>
    <recommendedName>
        <fullName evidence="4">G-protein coupled receptors family 1 profile domain-containing protein</fullName>
    </recommendedName>
</protein>
<evidence type="ECO:0000313" key="3">
    <source>
        <dbReference type="Proteomes" id="UP000008281"/>
    </source>
</evidence>
<evidence type="ECO:0000256" key="1">
    <source>
        <dbReference type="SAM" id="Phobius"/>
    </source>
</evidence>
<feature type="transmembrane region" description="Helical" evidence="1">
    <location>
        <begin position="59"/>
        <end position="82"/>
    </location>
</feature>
<evidence type="ECO:0008006" key="4">
    <source>
        <dbReference type="Google" id="ProtNLM"/>
    </source>
</evidence>
<dbReference type="EMBL" id="DS268556">
    <property type="protein sequence ID" value="EFO89420.1"/>
    <property type="molecule type" value="Genomic_DNA"/>
</dbReference>